<feature type="active site" description="Proton donor" evidence="10 11">
    <location>
        <position position="341"/>
    </location>
</feature>
<dbReference type="FunFam" id="2.60.40.1180:FF:000002">
    <property type="entry name" value="1,4-alpha-glucan branching enzyme GlgB"/>
    <property type="match status" value="1"/>
</dbReference>
<dbReference type="SUPFAM" id="SSF51445">
    <property type="entry name" value="(Trans)glycosidases"/>
    <property type="match status" value="1"/>
</dbReference>
<dbReference type="GO" id="GO:0003844">
    <property type="term" value="F:1,4-alpha-glucan branching enzyme activity"/>
    <property type="evidence" value="ECO:0007669"/>
    <property type="project" value="UniProtKB-UniRule"/>
</dbReference>
<feature type="domain" description="Glycosyl hydrolase family 13 catalytic" evidence="12">
    <location>
        <begin position="131"/>
        <end position="476"/>
    </location>
</feature>
<dbReference type="InterPro" id="IPR037439">
    <property type="entry name" value="Branching_enzy"/>
</dbReference>
<dbReference type="HAMAP" id="MF_00685">
    <property type="entry name" value="GlgB"/>
    <property type="match status" value="1"/>
</dbReference>
<dbReference type="Pfam" id="PF00128">
    <property type="entry name" value="Alpha-amylase"/>
    <property type="match status" value="1"/>
</dbReference>
<keyword evidence="8 10" id="KW-0320">Glycogen biosynthesis</keyword>
<dbReference type="InterPro" id="IPR013780">
    <property type="entry name" value="Glyco_hydro_b"/>
</dbReference>
<evidence type="ECO:0000256" key="6">
    <source>
        <dbReference type="ARBA" id="ARBA00022676"/>
    </source>
</evidence>
<comment type="catalytic activity">
    <reaction evidence="1 10">
        <text>Transfers a segment of a (1-&gt;4)-alpha-D-glucan chain to a primary hydroxy group in a similar glucan chain.</text>
        <dbReference type="EC" id="2.4.1.18"/>
    </reaction>
</comment>
<dbReference type="PANTHER" id="PTHR43651:SF3">
    <property type="entry name" value="1,4-ALPHA-GLUCAN-BRANCHING ENZYME"/>
    <property type="match status" value="1"/>
</dbReference>
<dbReference type="CDD" id="cd11322">
    <property type="entry name" value="AmyAc_Glg_BE"/>
    <property type="match status" value="1"/>
</dbReference>
<evidence type="ECO:0000256" key="1">
    <source>
        <dbReference type="ARBA" id="ARBA00000826"/>
    </source>
</evidence>
<dbReference type="AlphaFoldDB" id="A0A401XJG4"/>
<evidence type="ECO:0000256" key="9">
    <source>
        <dbReference type="ARBA" id="ARBA00023277"/>
    </source>
</evidence>
<dbReference type="SUPFAM" id="SSF51011">
    <property type="entry name" value="Glycosyl hydrolase domain"/>
    <property type="match status" value="1"/>
</dbReference>
<evidence type="ECO:0000256" key="4">
    <source>
        <dbReference type="ARBA" id="ARBA00009000"/>
    </source>
</evidence>
<comment type="subunit">
    <text evidence="10">Monomer.</text>
</comment>
<dbReference type="PIRSF" id="PIRSF000463">
    <property type="entry name" value="GlgB"/>
    <property type="match status" value="1"/>
</dbReference>
<dbReference type="NCBIfam" id="NF008967">
    <property type="entry name" value="PRK12313.1"/>
    <property type="match status" value="1"/>
</dbReference>
<gene>
    <name evidence="10 13" type="primary">glgB</name>
    <name evidence="13" type="ORF">JCM31826_05960</name>
</gene>
<comment type="pathway">
    <text evidence="3 10">Glycan biosynthesis; glycogen biosynthesis.</text>
</comment>
<dbReference type="GO" id="GO:0005829">
    <property type="term" value="C:cytosol"/>
    <property type="evidence" value="ECO:0007669"/>
    <property type="project" value="TreeGrafter"/>
</dbReference>
<dbReference type="InterPro" id="IPR004193">
    <property type="entry name" value="Glyco_hydro_13_N"/>
</dbReference>
<dbReference type="NCBIfam" id="NF003811">
    <property type="entry name" value="PRK05402.1"/>
    <property type="match status" value="1"/>
</dbReference>
<dbReference type="Gene3D" id="2.60.40.10">
    <property type="entry name" value="Immunoglobulins"/>
    <property type="match status" value="1"/>
</dbReference>
<evidence type="ECO:0000256" key="10">
    <source>
        <dbReference type="HAMAP-Rule" id="MF_00685"/>
    </source>
</evidence>
<dbReference type="EC" id="2.4.1.18" evidence="10"/>
<dbReference type="SUPFAM" id="SSF81296">
    <property type="entry name" value="E set domains"/>
    <property type="match status" value="1"/>
</dbReference>
<evidence type="ECO:0000259" key="12">
    <source>
        <dbReference type="SMART" id="SM00642"/>
    </source>
</evidence>
<sequence>MYEKMGAHPMELDGVEGTYFSVWAPNAKYVSVIGDFNFWNREAHPLYPRWDGSGIWEGFVPGALVGHRYKYMIVSPWGYHLEKADPYGRMCETPPKTASIIWKDTYQWKDKKWKANLSLRNCHDCPMSIYEVHLGSWMRNPDGTSLSYKQLIEKLVPYVKKMGYTHVEFLPVMEHPFFGSWGYQITGYFAPSSRYGTPAEFMELIDAFHQADIGVILDWVPSHFPGDVHGLHKFDGTSLYEHEDPRKGYHPDWNSYIFNYGRYEVRSFLFSNAMYWIEHFHADGLRVDAVASMLYLDYSRKPGEWVPNQFGGKENLEAISFMKELNEYIYKEHPDIQMIAEESTSFPKVSRPVYDGGLGFGMKWMMGWMHDSLKYFSIDPLFRRYHHNQITFSLVYAFSENFVLPFSHDEVVHGKGSLLSRMPGDLWQKFANLRALYGYMYTHPGSKLMFMGSEFGQSSEWNHDGSVRWDQLSNLSFSQGIHQLVIDLNHLYKSQEALYKKQYSPEGFEWIEANDWKQSVLSYVRKSGNPKNDLIIIANFTPVPRKDYRIGVPSFGNWKLILNTDDTKYGGSGMLKNGIKVKSDSTPWHGREHSIAVDLPPLAVVVFSKSNT</sequence>
<dbReference type="GO" id="GO:0004553">
    <property type="term" value="F:hydrolase activity, hydrolyzing O-glycosyl compounds"/>
    <property type="evidence" value="ECO:0007669"/>
    <property type="project" value="InterPro"/>
</dbReference>
<evidence type="ECO:0000256" key="3">
    <source>
        <dbReference type="ARBA" id="ARBA00004964"/>
    </source>
</evidence>
<dbReference type="Proteomes" id="UP000286715">
    <property type="component" value="Unassembled WGS sequence"/>
</dbReference>
<accession>A0A401XJG4</accession>
<dbReference type="SMART" id="SM00642">
    <property type="entry name" value="Aamy"/>
    <property type="match status" value="1"/>
</dbReference>
<dbReference type="Gene3D" id="3.20.20.80">
    <property type="entry name" value="Glycosidases"/>
    <property type="match status" value="1"/>
</dbReference>
<keyword evidence="9 10" id="KW-0119">Carbohydrate metabolism</keyword>
<comment type="caution">
    <text evidence="13">The sequence shown here is derived from an EMBL/GenBank/DDBJ whole genome shotgun (WGS) entry which is preliminary data.</text>
</comment>
<dbReference type="GO" id="GO:0005978">
    <property type="term" value="P:glycogen biosynthetic process"/>
    <property type="evidence" value="ECO:0007669"/>
    <property type="project" value="UniProtKB-UniRule"/>
</dbReference>
<dbReference type="InterPro" id="IPR017853">
    <property type="entry name" value="GH"/>
</dbReference>
<dbReference type="InterPro" id="IPR006047">
    <property type="entry name" value="GH13_cat_dom"/>
</dbReference>
<keyword evidence="5 10" id="KW-0321">Glycogen metabolism</keyword>
<dbReference type="InterPro" id="IPR006407">
    <property type="entry name" value="GlgB"/>
</dbReference>
<dbReference type="GO" id="GO:0043169">
    <property type="term" value="F:cation binding"/>
    <property type="evidence" value="ECO:0007669"/>
    <property type="project" value="InterPro"/>
</dbReference>
<dbReference type="CDD" id="cd02855">
    <property type="entry name" value="E_set_GBE_prok_N"/>
    <property type="match status" value="1"/>
</dbReference>
<dbReference type="InterPro" id="IPR044143">
    <property type="entry name" value="GlgB_N_E_set_prok"/>
</dbReference>
<evidence type="ECO:0000313" key="14">
    <source>
        <dbReference type="Proteomes" id="UP000286715"/>
    </source>
</evidence>
<dbReference type="NCBIfam" id="TIGR01515">
    <property type="entry name" value="branching_enzym"/>
    <property type="match status" value="1"/>
</dbReference>
<evidence type="ECO:0000313" key="13">
    <source>
        <dbReference type="EMBL" id="GCD77114.1"/>
    </source>
</evidence>
<keyword evidence="6 10" id="KW-0328">Glycosyltransferase</keyword>
<keyword evidence="14" id="KW-1185">Reference proteome</keyword>
<comment type="similarity">
    <text evidence="4 10">Belongs to the glycosyl hydrolase 13 family. GlgB subfamily.</text>
</comment>
<evidence type="ECO:0000256" key="2">
    <source>
        <dbReference type="ARBA" id="ARBA00002953"/>
    </source>
</evidence>
<dbReference type="InterPro" id="IPR013783">
    <property type="entry name" value="Ig-like_fold"/>
</dbReference>
<evidence type="ECO:0000256" key="11">
    <source>
        <dbReference type="PIRSR" id="PIRSR000463-1"/>
    </source>
</evidence>
<dbReference type="UniPathway" id="UPA00164"/>
<name>A0A401XJG4_9FLAO</name>
<dbReference type="PANTHER" id="PTHR43651">
    <property type="entry name" value="1,4-ALPHA-GLUCAN-BRANCHING ENZYME"/>
    <property type="match status" value="1"/>
</dbReference>
<dbReference type="Pfam" id="PF02922">
    <property type="entry name" value="CBM_48"/>
    <property type="match status" value="1"/>
</dbReference>
<evidence type="ECO:0000256" key="5">
    <source>
        <dbReference type="ARBA" id="ARBA00022600"/>
    </source>
</evidence>
<dbReference type="InterPro" id="IPR006048">
    <property type="entry name" value="A-amylase/branching_C"/>
</dbReference>
<dbReference type="FunFam" id="3.20.20.80:FF:000003">
    <property type="entry name" value="1,4-alpha-glucan branching enzyme GlgB"/>
    <property type="match status" value="1"/>
</dbReference>
<protein>
    <recommendedName>
        <fullName evidence="10">1,4-alpha-glucan branching enzyme GlgB</fullName>
        <ecNumber evidence="10">2.4.1.18</ecNumber>
    </recommendedName>
    <alternativeName>
        <fullName evidence="10">1,4-alpha-D-glucan:1,4-alpha-D-glucan 6-glucosyl-transferase</fullName>
    </alternativeName>
    <alternativeName>
        <fullName evidence="10">Alpha-(1-&gt;4)-glucan branching enzyme</fullName>
    </alternativeName>
    <alternativeName>
        <fullName evidence="10">Glycogen branching enzyme</fullName>
        <shortName evidence="10">BE</shortName>
    </alternativeName>
</protein>
<evidence type="ECO:0000256" key="7">
    <source>
        <dbReference type="ARBA" id="ARBA00022679"/>
    </source>
</evidence>
<dbReference type="EMBL" id="BHZE01000004">
    <property type="protein sequence ID" value="GCD77114.1"/>
    <property type="molecule type" value="Genomic_DNA"/>
</dbReference>
<keyword evidence="7 10" id="KW-0808">Transferase</keyword>
<comment type="function">
    <text evidence="2 10">Catalyzes the formation of the alpha-1,6-glucosidic linkages in glycogen by scission of a 1,4-alpha-linked oligosaccharide from growing alpha-1,4-glucan chains and the subsequent attachment of the oligosaccharide to the alpha-1,6 position.</text>
</comment>
<dbReference type="InterPro" id="IPR014756">
    <property type="entry name" value="Ig_E-set"/>
</dbReference>
<organism evidence="13 14">
    <name type="scientific">Thermaurantimonas aggregans</name>
    <dbReference type="NCBI Taxonomy" id="2173829"/>
    <lineage>
        <taxon>Bacteria</taxon>
        <taxon>Pseudomonadati</taxon>
        <taxon>Bacteroidota</taxon>
        <taxon>Flavobacteriia</taxon>
        <taxon>Flavobacteriales</taxon>
        <taxon>Schleiferiaceae</taxon>
        <taxon>Thermaurantimonas</taxon>
    </lineage>
</organism>
<proteinExistence type="inferred from homology"/>
<feature type="active site" description="Nucleophile" evidence="10 11">
    <location>
        <position position="288"/>
    </location>
</feature>
<evidence type="ECO:0000256" key="8">
    <source>
        <dbReference type="ARBA" id="ARBA00023056"/>
    </source>
</evidence>
<reference evidence="13 14" key="1">
    <citation type="submission" date="2018-11" db="EMBL/GenBank/DDBJ databases">
        <title>Schleiferia aggregans sp. nov., a moderately thermophilic heterotrophic bacterium isolated from microbial mats at a terrestrial hot spring.</title>
        <authorList>
            <person name="Iino T."/>
            <person name="Ohkuma M."/>
            <person name="Haruta S."/>
        </authorList>
    </citation>
    <scope>NUCLEOTIDE SEQUENCE [LARGE SCALE GENOMIC DNA]</scope>
    <source>
        <strain evidence="13 14">LA</strain>
    </source>
</reference>
<dbReference type="Pfam" id="PF02806">
    <property type="entry name" value="Alpha-amylase_C"/>
    <property type="match status" value="1"/>
</dbReference>
<dbReference type="Gene3D" id="2.60.40.1180">
    <property type="entry name" value="Golgi alpha-mannosidase II"/>
    <property type="match status" value="1"/>
</dbReference>